<dbReference type="GO" id="GO:0004818">
    <property type="term" value="F:glutamate-tRNA ligase activity"/>
    <property type="evidence" value="ECO:0007669"/>
    <property type="project" value="UniProtKB-UniRule"/>
</dbReference>
<sequence length="464" mass="50720">MSPRVRFAPSPTGHLHVGNARIALANFLFARRHGGHFQLRFDDTDKERSRDEFATAIAADLGWLGLAWDSTFRQSDRLARYAEAAERLKAVGRLYPCFESEEELRAKREARLKRGLAPIYDRAMLRLTAEQRQAAEAGGKRPYWRFRLSDGAIGWDDLVLGRRQVKLSSVSDPVLIRADGTPLYTFTSVVDDCAEGITHIIRGEDHITNTGVQIDLFAALGADPTTLGFAHLPLLTDSEGGKLSKRLQSLSLRSLRRDGIEAAALTAYLARLGSSADPTPLSLATLAEGFDLAAFSASAARFDMQQLLALNRRVLHGLAFAEIAPRLPAGATEAFWNAVRGNLDLFSEVQVWWAVTSGTITPPEQPDEAAFLRAAAALLPPEPWDETVWPRWIAALKEQTGRRGKNLFHPLRLALTGEAEGPELAALLPLIGRERAHARLKGCSDGSALDPLGPAAPDPHPGKD</sequence>
<reference evidence="12" key="1">
    <citation type="journal article" date="2020" name="mSystems">
        <title>Genome- and Community-Level Interaction Insights into Carbon Utilization and Element Cycling Functions of Hydrothermarchaeota in Hydrothermal Sediment.</title>
        <authorList>
            <person name="Zhou Z."/>
            <person name="Liu Y."/>
            <person name="Xu W."/>
            <person name="Pan J."/>
            <person name="Luo Z.H."/>
            <person name="Li M."/>
        </authorList>
    </citation>
    <scope>NUCLEOTIDE SEQUENCE</scope>
    <source>
        <strain evidence="12">SpSt-997</strain>
    </source>
</reference>
<evidence type="ECO:0000313" key="12">
    <source>
        <dbReference type="EMBL" id="HGC42932.1"/>
    </source>
</evidence>
<comment type="subunit">
    <text evidence="8">Monomer.</text>
</comment>
<dbReference type="InterPro" id="IPR014729">
    <property type="entry name" value="Rossmann-like_a/b/a_fold"/>
</dbReference>
<organism evidence="12">
    <name type="scientific">Acidicaldus sp</name>
    <dbReference type="NCBI Taxonomy" id="1872105"/>
    <lineage>
        <taxon>Bacteria</taxon>
        <taxon>Pseudomonadati</taxon>
        <taxon>Pseudomonadota</taxon>
        <taxon>Alphaproteobacteria</taxon>
        <taxon>Acetobacterales</taxon>
        <taxon>Acetobacteraceae</taxon>
        <taxon>Acidicaldus</taxon>
    </lineage>
</organism>
<feature type="short sequence motif" description="'HIGH' region" evidence="8">
    <location>
        <begin position="9"/>
        <end position="19"/>
    </location>
</feature>
<comment type="caution">
    <text evidence="12">The sequence shown here is derived from an EMBL/GenBank/DDBJ whole genome shotgun (WGS) entry which is preliminary data.</text>
</comment>
<feature type="domain" description="Aminoacyl-tRNA synthetase class I anticodon-binding" evidence="11">
    <location>
        <begin position="365"/>
        <end position="441"/>
    </location>
</feature>
<dbReference type="InterPro" id="IPR020751">
    <property type="entry name" value="aa-tRNA-synth_I_codon-bd_sub2"/>
</dbReference>
<dbReference type="Pfam" id="PF19269">
    <property type="entry name" value="Anticodon_2"/>
    <property type="match status" value="1"/>
</dbReference>
<feature type="domain" description="Glutamyl/glutaminyl-tRNA synthetase class Ib catalytic" evidence="10">
    <location>
        <begin position="4"/>
        <end position="307"/>
    </location>
</feature>
<keyword evidence="5 8" id="KW-0067">ATP-binding</keyword>
<comment type="subcellular location">
    <subcellularLocation>
        <location evidence="8">Cytoplasm</location>
    </subcellularLocation>
</comment>
<keyword evidence="6 8" id="KW-0648">Protein biosynthesis</keyword>
<comment type="catalytic activity">
    <reaction evidence="8">
        <text>tRNA(Glu) + L-glutamate + ATP = L-glutamyl-tRNA(Glu) + AMP + diphosphate</text>
        <dbReference type="Rhea" id="RHEA:23540"/>
        <dbReference type="Rhea" id="RHEA-COMP:9663"/>
        <dbReference type="Rhea" id="RHEA-COMP:9680"/>
        <dbReference type="ChEBI" id="CHEBI:29985"/>
        <dbReference type="ChEBI" id="CHEBI:30616"/>
        <dbReference type="ChEBI" id="CHEBI:33019"/>
        <dbReference type="ChEBI" id="CHEBI:78442"/>
        <dbReference type="ChEBI" id="CHEBI:78520"/>
        <dbReference type="ChEBI" id="CHEBI:456215"/>
        <dbReference type="EC" id="6.1.1.17"/>
    </reaction>
</comment>
<evidence type="ECO:0000256" key="6">
    <source>
        <dbReference type="ARBA" id="ARBA00022917"/>
    </source>
</evidence>
<protein>
    <recommendedName>
        <fullName evidence="8">Glutamate--tRNA ligase</fullName>
        <ecNumber evidence="8">6.1.1.17</ecNumber>
    </recommendedName>
    <alternativeName>
        <fullName evidence="8">Glutamyl-tRNA synthetase</fullName>
        <shortName evidence="8">GluRS</shortName>
    </alternativeName>
</protein>
<dbReference type="SUPFAM" id="SSF52374">
    <property type="entry name" value="Nucleotidylyl transferase"/>
    <property type="match status" value="1"/>
</dbReference>
<dbReference type="EMBL" id="DTQM01000131">
    <property type="protein sequence ID" value="HGC42932.1"/>
    <property type="molecule type" value="Genomic_DNA"/>
</dbReference>
<dbReference type="Pfam" id="PF00749">
    <property type="entry name" value="tRNA-synt_1c"/>
    <property type="match status" value="1"/>
</dbReference>
<comment type="similarity">
    <text evidence="1 8">Belongs to the class-I aminoacyl-tRNA synthetase family. Glutamate--tRNA ligase type 1 subfamily.</text>
</comment>
<keyword evidence="3 8" id="KW-0436">Ligase</keyword>
<dbReference type="PRINTS" id="PR00987">
    <property type="entry name" value="TRNASYNTHGLU"/>
</dbReference>
<keyword evidence="4 8" id="KW-0547">Nucleotide-binding</keyword>
<gene>
    <name evidence="8" type="primary">gltX</name>
    <name evidence="12" type="ORF">ENY07_06895</name>
</gene>
<dbReference type="HAMAP" id="MF_00022">
    <property type="entry name" value="Glu_tRNA_synth_type1"/>
    <property type="match status" value="1"/>
</dbReference>
<dbReference type="InterPro" id="IPR049940">
    <property type="entry name" value="GluQ/Sye"/>
</dbReference>
<dbReference type="InterPro" id="IPR001412">
    <property type="entry name" value="aa-tRNA-synth_I_CS"/>
</dbReference>
<evidence type="ECO:0000256" key="2">
    <source>
        <dbReference type="ARBA" id="ARBA00022490"/>
    </source>
</evidence>
<evidence type="ECO:0000256" key="5">
    <source>
        <dbReference type="ARBA" id="ARBA00022840"/>
    </source>
</evidence>
<dbReference type="InterPro" id="IPR000924">
    <property type="entry name" value="Glu/Gln-tRNA-synth"/>
</dbReference>
<dbReference type="NCBIfam" id="TIGR00464">
    <property type="entry name" value="gltX_bact"/>
    <property type="match status" value="1"/>
</dbReference>
<evidence type="ECO:0000256" key="3">
    <source>
        <dbReference type="ARBA" id="ARBA00022598"/>
    </source>
</evidence>
<evidence type="ECO:0000259" key="10">
    <source>
        <dbReference type="Pfam" id="PF00749"/>
    </source>
</evidence>
<dbReference type="InterPro" id="IPR045462">
    <property type="entry name" value="aa-tRNA-synth_I_cd-bd"/>
</dbReference>
<feature type="region of interest" description="Disordered" evidence="9">
    <location>
        <begin position="444"/>
        <end position="464"/>
    </location>
</feature>
<evidence type="ECO:0000256" key="8">
    <source>
        <dbReference type="HAMAP-Rule" id="MF_00022"/>
    </source>
</evidence>
<dbReference type="AlphaFoldDB" id="A0A8J4HAL7"/>
<accession>A0A8J4HAL7</accession>
<dbReference type="PANTHER" id="PTHR43311:SF2">
    <property type="entry name" value="GLUTAMATE--TRNA LIGASE, MITOCHONDRIAL-RELATED"/>
    <property type="match status" value="1"/>
</dbReference>
<dbReference type="GO" id="GO:0005524">
    <property type="term" value="F:ATP binding"/>
    <property type="evidence" value="ECO:0007669"/>
    <property type="project" value="UniProtKB-UniRule"/>
</dbReference>
<dbReference type="InterPro" id="IPR008925">
    <property type="entry name" value="aa_tRNA-synth_I_cd-bd_sf"/>
</dbReference>
<evidence type="ECO:0000256" key="4">
    <source>
        <dbReference type="ARBA" id="ARBA00022741"/>
    </source>
</evidence>
<feature type="binding site" evidence="8">
    <location>
        <position position="245"/>
    </location>
    <ligand>
        <name>ATP</name>
        <dbReference type="ChEBI" id="CHEBI:30616"/>
    </ligand>
</feature>
<evidence type="ECO:0000256" key="1">
    <source>
        <dbReference type="ARBA" id="ARBA00007894"/>
    </source>
</evidence>
<keyword evidence="2 8" id="KW-0963">Cytoplasm</keyword>
<feature type="short sequence motif" description="'KMSKS' region" evidence="8">
    <location>
        <begin position="242"/>
        <end position="246"/>
    </location>
</feature>
<dbReference type="PROSITE" id="PS00178">
    <property type="entry name" value="AA_TRNA_LIGASE_I"/>
    <property type="match status" value="1"/>
</dbReference>
<dbReference type="Gene3D" id="3.40.50.620">
    <property type="entry name" value="HUPs"/>
    <property type="match status" value="1"/>
</dbReference>
<dbReference type="SUPFAM" id="SSF48163">
    <property type="entry name" value="An anticodon-binding domain of class I aminoacyl-tRNA synthetases"/>
    <property type="match status" value="1"/>
</dbReference>
<dbReference type="GO" id="GO:0006424">
    <property type="term" value="P:glutamyl-tRNA aminoacylation"/>
    <property type="evidence" value="ECO:0007669"/>
    <property type="project" value="UniProtKB-UniRule"/>
</dbReference>
<evidence type="ECO:0000256" key="9">
    <source>
        <dbReference type="SAM" id="MobiDB-lite"/>
    </source>
</evidence>
<comment type="caution">
    <text evidence="8">Lacks conserved residue(s) required for the propagation of feature annotation.</text>
</comment>
<dbReference type="Gene3D" id="1.10.10.350">
    <property type="match status" value="1"/>
</dbReference>
<dbReference type="GO" id="GO:0005737">
    <property type="term" value="C:cytoplasm"/>
    <property type="evidence" value="ECO:0007669"/>
    <property type="project" value="UniProtKB-SubCell"/>
</dbReference>
<keyword evidence="7 8" id="KW-0030">Aminoacyl-tRNA synthetase</keyword>
<evidence type="ECO:0000259" key="11">
    <source>
        <dbReference type="Pfam" id="PF19269"/>
    </source>
</evidence>
<dbReference type="InterPro" id="IPR004527">
    <property type="entry name" value="Glu-tRNA-ligase_bac/mito"/>
</dbReference>
<dbReference type="InterPro" id="IPR020058">
    <property type="entry name" value="Glu/Gln-tRNA-synth_Ib_cat-dom"/>
</dbReference>
<evidence type="ECO:0000256" key="7">
    <source>
        <dbReference type="ARBA" id="ARBA00023146"/>
    </source>
</evidence>
<dbReference type="PANTHER" id="PTHR43311">
    <property type="entry name" value="GLUTAMATE--TRNA LIGASE"/>
    <property type="match status" value="1"/>
</dbReference>
<dbReference type="EC" id="6.1.1.17" evidence="8"/>
<feature type="compositionally biased region" description="Pro residues" evidence="9">
    <location>
        <begin position="454"/>
        <end position="464"/>
    </location>
</feature>
<proteinExistence type="inferred from homology"/>
<comment type="function">
    <text evidence="8">Catalyzes the attachment of glutamate to tRNA(Glu) in a two-step reaction: glutamate is first activated by ATP to form Glu-AMP and then transferred to the acceptor end of tRNA(Glu).</text>
</comment>
<dbReference type="GO" id="GO:0000049">
    <property type="term" value="F:tRNA binding"/>
    <property type="evidence" value="ECO:0007669"/>
    <property type="project" value="InterPro"/>
</dbReference>
<name>A0A8J4HAL7_9PROT</name>